<keyword evidence="3" id="KW-1185">Reference proteome</keyword>
<gene>
    <name evidence="2" type="ORF">SAMN05878437_2703</name>
</gene>
<proteinExistence type="predicted"/>
<dbReference type="EMBL" id="LT670847">
    <property type="protein sequence ID" value="SHM38887.1"/>
    <property type="molecule type" value="Genomic_DNA"/>
</dbReference>
<dbReference type="Pfam" id="PF06889">
    <property type="entry name" value="DUF1266"/>
    <property type="match status" value="2"/>
</dbReference>
<feature type="domain" description="DUF1266" evidence="1">
    <location>
        <begin position="507"/>
        <end position="645"/>
    </location>
</feature>
<organism evidence="2 3">
    <name type="scientific">Vreelandella subglaciescola</name>
    <dbReference type="NCBI Taxonomy" id="29571"/>
    <lineage>
        <taxon>Bacteria</taxon>
        <taxon>Pseudomonadati</taxon>
        <taxon>Pseudomonadota</taxon>
        <taxon>Gammaproteobacteria</taxon>
        <taxon>Oceanospirillales</taxon>
        <taxon>Halomonadaceae</taxon>
        <taxon>Vreelandella</taxon>
    </lineage>
</organism>
<dbReference type="Proteomes" id="UP000190911">
    <property type="component" value="Chromosome I"/>
</dbReference>
<name>A0A1M7IEL6_9GAMM</name>
<reference evidence="2 3" key="1">
    <citation type="submission" date="2016-11" db="EMBL/GenBank/DDBJ databases">
        <authorList>
            <person name="Jaros S."/>
            <person name="Januszkiewicz K."/>
            <person name="Wedrychowicz H."/>
        </authorList>
    </citation>
    <scope>NUCLEOTIDE SEQUENCE [LARGE SCALE GENOMIC DNA]</scope>
    <source>
        <strain evidence="2 3">ACAM 12</strain>
    </source>
</reference>
<protein>
    <recommendedName>
        <fullName evidence="1">DUF1266 domain-containing protein</fullName>
    </recommendedName>
</protein>
<dbReference type="InParanoid" id="A0A1M7IEL6"/>
<evidence type="ECO:0000313" key="3">
    <source>
        <dbReference type="Proteomes" id="UP000190911"/>
    </source>
</evidence>
<dbReference type="InterPro" id="IPR009677">
    <property type="entry name" value="DUF1266"/>
</dbReference>
<dbReference type="AlphaFoldDB" id="A0A1M7IEL6"/>
<feature type="domain" description="DUF1266" evidence="1">
    <location>
        <begin position="76"/>
        <end position="208"/>
    </location>
</feature>
<evidence type="ECO:0000259" key="1">
    <source>
        <dbReference type="Pfam" id="PF06889"/>
    </source>
</evidence>
<accession>A0A1M7IEL6</accession>
<evidence type="ECO:0000313" key="2">
    <source>
        <dbReference type="EMBL" id="SHM38887.1"/>
    </source>
</evidence>
<sequence>MCLSCRPLWRALGCIRGCSKGNLLVDALHAWWEQQLELCGGGIGSHLLSAGANERLARLGIASPREGCWPDAGQWLAQAWQIESRDTLIDAMLWLAAQGERQRWDIDAAELKAMTVARRRQWEQETPVDDAPFAALLPGWVATGEPLEWAAWDWLRLAELAWAGACGGYLSDTEADHFAAHAAELLQIRYAGWSEMLSAYLRGFSLFNGVDCRAECPGEATENPWRDANTWQERLVALSEPAIREASRTALRAYRSTPQHWLQAIAGIREPELMLRQREPLAPVPEARRMEAARYLEDVLDMHADEGAEVLARYWLPAEAHHLNQMAADAAHGIHVPSQTVFGRPSREALVQRGWLKQAGRHAATIHMAEKFAFYWQTAMDSRLFDEGSLLTQGEALKSCLCHFYATPTRLLEAWLAWERCLPEPEQASLTSDIAWHLKDPGSVFHWLDWHPGEWREPAERPSLRHFTAMALVGPLNSAAWSQPQPESAREREAIRGWVEGHYQLLGADELRSFIDYMLEAGDRQEYQINYAPYTLNRERLDAEIAILQTGESEAEERNHLLRLERVRDNEDDCNELDMAAWDIAQTVDLAIAGRELGWLEPAQLARILERAYALAEKHYAGWQAYAEGMYAGFSFFMGETDERESFLAGLRHALVAWRCGAPVLAGAWASLDFPGSKPRHFAPLHIDTLPGDRRTLH</sequence>
<dbReference type="STRING" id="29571.SAMN05878437_2703"/>